<evidence type="ECO:0000256" key="5">
    <source>
        <dbReference type="ARBA" id="ARBA00022989"/>
    </source>
</evidence>
<organism evidence="9 10">
    <name type="scientific">Thalassotalea algicola</name>
    <dbReference type="NCBI Taxonomy" id="2716224"/>
    <lineage>
        <taxon>Bacteria</taxon>
        <taxon>Pseudomonadati</taxon>
        <taxon>Pseudomonadota</taxon>
        <taxon>Gammaproteobacteria</taxon>
        <taxon>Alteromonadales</taxon>
        <taxon>Colwelliaceae</taxon>
        <taxon>Thalassotalea</taxon>
    </lineage>
</organism>
<dbReference type="InterPro" id="IPR051800">
    <property type="entry name" value="PqiA-PqiB_transport"/>
</dbReference>
<dbReference type="Proteomes" id="UP000568664">
    <property type="component" value="Unassembled WGS sequence"/>
</dbReference>
<dbReference type="Pfam" id="PF02470">
    <property type="entry name" value="MlaD"/>
    <property type="match status" value="5"/>
</dbReference>
<evidence type="ECO:0000256" key="3">
    <source>
        <dbReference type="ARBA" id="ARBA00022519"/>
    </source>
</evidence>
<evidence type="ECO:0000313" key="10">
    <source>
        <dbReference type="Proteomes" id="UP000568664"/>
    </source>
</evidence>
<feature type="domain" description="Mce/MlaD" evidence="8">
    <location>
        <begin position="873"/>
        <end position="935"/>
    </location>
</feature>
<sequence>MNNNTPDEGSMVKVVKREGISAVWLVPFIALLFGGWLLIKAVAERGVFITVQFDNANGIVVGKTEVRYKGLTVGKVVDIEVSEDLQKVLVEIEMIAESEAAITDKTQFWYVTADISFAGVKGLDTLLSGSYINMKPDVTGLGNSQREFVALDEEPPLDESVEGLHLVLTTNKLGSIAKDSPITYKQIKVGYVAGYQYDEQLSLVKVNVFIEPEHAHLVKENSRFWNASGFSVTGSITSGINIQTESLASIVTGGIAFDTDEQAIEKPVAKNHMTYELHSNFQEAEMGHTITLDLAWDADIDIGAPIVYQGITLGKLESFTDIDPETRKIQAQAKINPRVRRYLTTETQFFLINPQLDLGGVTNMHRMLTGSQIGVRPSGEGEISSRFKVFNQKPAYKYKEPGLHIVLESSGVYSLNAGDGIYYKQQAVGSVQAIENTGPNQFLVHIFIKPQYQNYVSKDSRFWNASGFRFTGGLQGFELQAQSLQSIIKGGIAFDKGNKQVEQKPMNGDRFILHANKDMAKERLPFELAVANAKDIKRGTRIMHRGELIGSVHHIERREGKAYMTAGLLPQHEYVLREGSLFWLVKADISLSGLTDTDALFGGNYIGVNAGEGQIKRHFVAHLTPPKKPVSHRGLQLRINAESASVVNSGSPISYRGITVGQVDNIGIEASGAKVAINITIDEEYRHFITPYSRFYNASGLTISGGLSNFVVKTESADAMLTGGISFYNPEQTEGDLNVAEGDTYSLFDNLQHAQSAGEVVSIYFNEISGLKSNMKIKFKGQDIGFIERVIFDTKGYGATVVAYLSDSGQKFAVTNTKFWLEQSEVGLVGNKNIGAILSGGFVNVIPGSGGKQREFVAEDIAPVVERLPYGLNIKLVADRLGSVRVGNPVLYRQVPVGKVIGVGLSNSADKVDIYINIAQRYAKLVTSNSEFWNTSGVTIDAGLLSGVKIDSESIETLIAGGISFATPEREGADSMTAVENGHTFTLYPEFKDKWYDWAPKIPIGAQ</sequence>
<evidence type="ECO:0000256" key="4">
    <source>
        <dbReference type="ARBA" id="ARBA00022692"/>
    </source>
</evidence>
<dbReference type="RefSeq" id="WP_169073933.1">
    <property type="nucleotide sequence ID" value="NZ_JABBXH010000001.1"/>
</dbReference>
<feature type="domain" description="Mce/MlaD" evidence="8">
    <location>
        <begin position="634"/>
        <end position="691"/>
    </location>
</feature>
<dbReference type="InterPro" id="IPR003399">
    <property type="entry name" value="Mce/MlaD"/>
</dbReference>
<dbReference type="PANTHER" id="PTHR30462:SF0">
    <property type="entry name" value="INTERMEMBRANE TRANSPORT PROTEIN YEBT"/>
    <property type="match status" value="1"/>
</dbReference>
<dbReference type="AlphaFoldDB" id="A0A7Y0L9W6"/>
<keyword evidence="6 7" id="KW-0472">Membrane</keyword>
<keyword evidence="3" id="KW-0997">Cell inner membrane</keyword>
<evidence type="ECO:0000256" key="1">
    <source>
        <dbReference type="ARBA" id="ARBA00004533"/>
    </source>
</evidence>
<dbReference type="EMBL" id="JABBXH010000001">
    <property type="protein sequence ID" value="NMP30645.1"/>
    <property type="molecule type" value="Genomic_DNA"/>
</dbReference>
<comment type="caution">
    <text evidence="9">The sequence shown here is derived from an EMBL/GenBank/DDBJ whole genome shotgun (WGS) entry which is preliminary data.</text>
</comment>
<accession>A0A7Y0L9W6</accession>
<gene>
    <name evidence="9" type="ORF">HII17_03635</name>
</gene>
<comment type="subcellular location">
    <subcellularLocation>
        <location evidence="1">Cell inner membrane</location>
    </subcellularLocation>
</comment>
<evidence type="ECO:0000256" key="7">
    <source>
        <dbReference type="SAM" id="Phobius"/>
    </source>
</evidence>
<evidence type="ECO:0000256" key="2">
    <source>
        <dbReference type="ARBA" id="ARBA00022475"/>
    </source>
</evidence>
<evidence type="ECO:0000259" key="8">
    <source>
        <dbReference type="Pfam" id="PF02470"/>
    </source>
</evidence>
<keyword evidence="2" id="KW-1003">Cell membrane</keyword>
<dbReference type="PANTHER" id="PTHR30462">
    <property type="entry name" value="INTERMEMBRANE TRANSPORT PROTEIN PQIB-RELATED"/>
    <property type="match status" value="1"/>
</dbReference>
<keyword evidence="4 7" id="KW-0812">Transmembrane</keyword>
<protein>
    <submittedName>
        <fullName evidence="9">MCE family protein</fullName>
    </submittedName>
</protein>
<reference evidence="9 10" key="1">
    <citation type="submission" date="2020-04" db="EMBL/GenBank/DDBJ databases">
        <title>Thalassotalea sp. M1531, isolated from the surface of marine red alga.</title>
        <authorList>
            <person name="Pang L."/>
            <person name="Lu D.-C."/>
        </authorList>
    </citation>
    <scope>NUCLEOTIDE SEQUENCE [LARGE SCALE GENOMIC DNA]</scope>
    <source>
        <strain evidence="9 10">M1531</strain>
    </source>
</reference>
<evidence type="ECO:0000256" key="6">
    <source>
        <dbReference type="ARBA" id="ARBA00023136"/>
    </source>
</evidence>
<keyword evidence="5 7" id="KW-1133">Transmembrane helix</keyword>
<feature type="domain" description="Mce/MlaD" evidence="8">
    <location>
        <begin position="46"/>
        <end position="136"/>
    </location>
</feature>
<feature type="transmembrane region" description="Helical" evidence="7">
    <location>
        <begin position="20"/>
        <end position="39"/>
    </location>
</feature>
<evidence type="ECO:0000313" key="9">
    <source>
        <dbReference type="EMBL" id="NMP30645.1"/>
    </source>
</evidence>
<proteinExistence type="predicted"/>
<keyword evidence="10" id="KW-1185">Reference proteome</keyword>
<feature type="domain" description="Mce/MlaD" evidence="8">
    <location>
        <begin position="163"/>
        <end position="232"/>
    </location>
</feature>
<feature type="domain" description="Mce/MlaD" evidence="8">
    <location>
        <begin position="759"/>
        <end position="834"/>
    </location>
</feature>
<dbReference type="GO" id="GO:0005886">
    <property type="term" value="C:plasma membrane"/>
    <property type="evidence" value="ECO:0007669"/>
    <property type="project" value="UniProtKB-SubCell"/>
</dbReference>
<name>A0A7Y0L9W6_9GAMM</name>